<feature type="region of interest" description="Disordered" evidence="2">
    <location>
        <begin position="882"/>
        <end position="949"/>
    </location>
</feature>
<gene>
    <name evidence="4" type="ORF">BQ4739_LOCUS4498</name>
</gene>
<protein>
    <recommendedName>
        <fullName evidence="3">Big-1 domain-containing protein</fullName>
    </recommendedName>
</protein>
<dbReference type="SUPFAM" id="SSF49373">
    <property type="entry name" value="Invasin/intimin cell-adhesion fragments"/>
    <property type="match status" value="4"/>
</dbReference>
<dbReference type="InterPro" id="IPR036404">
    <property type="entry name" value="Jacalin-like_lectin_dom_sf"/>
</dbReference>
<feature type="compositionally biased region" description="Polar residues" evidence="2">
    <location>
        <begin position="888"/>
        <end position="900"/>
    </location>
</feature>
<sequence length="2116" mass="214917">MRHYYKFKNQCSSCQAPYQLMGGACGCSDGFFSDCLKDFHSYYTPPKGGASPMGAAEINACFNDVTPSLSKLPSGQPATNLSCISCACWAGIGGKANARVAPLHKDHCRGNKGVAANYFCSPCPAGSVAVASPLGVITKCTPCPAGTVPNAAKSQCVAANLAPYEIAPGAGAAPGLTLNRILSYVSAGGVAATAGTYSDGKTSSAAGTTTGLKPTITQLPACKGVSSVEVQQTSAGIDSIKYYVNYGTQKVLLSASGNLASAVAATTFNAPAADSLLAGLSGNLSGTTMVSVKDAAWAAPGACTTPNRCIKQITAFVQSGRIVGIQTDYNTGAPDKIGRQRGTKVTQVLPDCTTDPTVAMSLCQTAAGGLTGFSIKTASGKSFNYGSSACSSPVSITATCPGTAKPAITSFGFSTRTDSTLNTLLPGPGCPSLPSDPVTTKPLCIKCRAGNRVVAVAGWWDAAAKLVNGLEVTCSNGATLLSGLRDGITSRVIIPDGDLLSEVRISQKTTTTAQYGAMTKLSLYSSTGKLLGLFGNTDTTDRESVIKATKSGQSLTGFCTKVVAGAGLAPRVADLTDATYADWTPPIQAAQKRITKVTGYYVPGDPDKTIVGYLYTYTDGTTELVGFSTSESETKNVPTGQILTKVESNQDDKGIERIVFTTDKGVPLDFGRPESEVTKPKTTVVAPPGEQVQVTPVYGTDGTNSLQGIGAEEILQMTVLKPSLDVGSPSELQAVYTYGGKPVAGKVVTFTVTDSKTGAVKTYTGTTDANGLAKVVVDASEVPAVGKVYASVPSSKPDANGPVAATLAPGSGSTITWIAPTPGDEKLVLSAGPTQVPVNGSITLTATYTVNGTATPGKTVTFEVTLPNGQKVYPTCTTGTRRAGAARQTSPGTCSVTVSSPVPGGLTATATVPGTSGPITSTSPGPDGKPTNGQSSTVTVVTPPPPPPGKELLVLSATPSQVPVNGSITLTASYSVNGTATPGKTVTFEVTLPNGQKVFPTCTTGTRRAGAARQTSPGTCSVTVSSPVPGDVVATASVPGTSGTITSTSPGPDGKPTNGQSSTIPVVVPSTEKLTITGGPTTVPVGGNTTLTATYAVDDKPVAGKVVTFEVTLPDGTKRNPSCTTGADGKCDVFVSSPVAGPMTTTGSTPGSNGTPVSATGPVITWTQQLASPSPKPDTEKLTIAATPNQVPVNGSVTVSATYTVNDKPTAGKVVTFEVIRPDGTKINPTCTTDATGTCSVTVSSTEPGTMSATATTPGNDGPVKSTSPGADGIATGGQSSTIQVVSPQKPNTLTYTVVDPMNIVGDTATATATLLDPSGKPVAGQPVTFTMRDPATGGVIQNLVGTTNAQITDPSTGTTTTRTAVTDSTGVATLPDLVVNGPGQLQVTASTPGGMGTVSSTPSTYTWTNGPPTANADTYPYTPTPGPCSTGFICNDPLVVAAVNGVLKNDVDPEGQPLTATLLTSTSNGVLTFSGNGFTYAPQPGYSGTDSFTYRVCDPFNACASTTVTLTPNPQPPNVALLVSLPAAYTGPNPILTADRPGIAGTDCTESPATEQTGTVTVSSPGLGQCTGPMPAGDLTLGVDSSSSDGWLLFDGWNCYKANTLNGVPTAKTAVSEGVFNFALGESATCVATYSLYTPPTVSLQIDAPTLDTYPVEAPTFACYEIKGGVATLVSRDGSVPNSGRGGVISCIVEYANLGASCSPGYYQPSRTSTCIPCDLDHYCPGTVTLNNPTMSSVVDECVALKCNPCPDEYPSPNTAMEEHCTSLTDSSGSSLSCADIAMIYTGDILLNCGSSMYFLPAANWAAGGPCVATKLLTYPNNEFFNGLSQGYVSNLVYASSGATGTVITFKIIADDNSPTGISLENVGQGVVAGCSGGSDITTGPDSNVYLWCTGNGYRGFRIPVFKDDPKMGFLDLSGAVKVNEGLGDGGTNNNNAGTFCTATYAVGLSLGDPDTTSNFWEFGVGFSAGANVAPRLTFFDATKSVGTTGGAVKPDCPRSATPDYSFLPPIAVADTYNADTTTNPQYFTVLSNDIDPYENALATIKLIDGSGAEVPELTISGGKLTVDTSTSPDQVQFIPNGITPSGGKVTFKYKAVDASGIVSKAAATVTLNFP</sequence>
<dbReference type="SMART" id="SM01411">
    <property type="entry name" value="Ephrin_rec_like"/>
    <property type="match status" value="2"/>
</dbReference>
<dbReference type="Gene3D" id="2.100.10.30">
    <property type="entry name" value="Jacalin-like lectin domain"/>
    <property type="match status" value="1"/>
</dbReference>
<evidence type="ECO:0000259" key="3">
    <source>
        <dbReference type="PROSITE" id="PS51127"/>
    </source>
</evidence>
<feature type="region of interest" description="Disordered" evidence="2">
    <location>
        <begin position="1243"/>
        <end position="1264"/>
    </location>
</feature>
<proteinExistence type="inferred from homology"/>
<feature type="region of interest" description="Disordered" evidence="2">
    <location>
        <begin position="1036"/>
        <end position="1063"/>
    </location>
</feature>
<dbReference type="PROSITE" id="PS51127">
    <property type="entry name" value="BIG1"/>
    <property type="match status" value="1"/>
</dbReference>
<evidence type="ECO:0000313" key="5">
    <source>
        <dbReference type="Proteomes" id="UP000256970"/>
    </source>
</evidence>
<dbReference type="InterPro" id="IPR013783">
    <property type="entry name" value="Ig-like_fold"/>
</dbReference>
<name>A0A383VEM4_TETOB</name>
<dbReference type="Pfam" id="PF17963">
    <property type="entry name" value="Big_9"/>
    <property type="match status" value="2"/>
</dbReference>
<keyword evidence="5" id="KW-1185">Reference proteome</keyword>
<evidence type="ECO:0000313" key="4">
    <source>
        <dbReference type="EMBL" id="SZX63967.1"/>
    </source>
</evidence>
<comment type="similarity">
    <text evidence="1">Belongs to the intimin/invasin family.</text>
</comment>
<dbReference type="Proteomes" id="UP000256970">
    <property type="component" value="Unassembled WGS sequence"/>
</dbReference>
<feature type="domain" description="Big-1" evidence="3">
    <location>
        <begin position="1284"/>
        <end position="1407"/>
    </location>
</feature>
<dbReference type="InterPro" id="IPR008964">
    <property type="entry name" value="Invasin/intimin_cell_adhesion"/>
</dbReference>
<dbReference type="EMBL" id="FNXT01000360">
    <property type="protein sequence ID" value="SZX63967.1"/>
    <property type="molecule type" value="Genomic_DNA"/>
</dbReference>
<evidence type="ECO:0000256" key="2">
    <source>
        <dbReference type="SAM" id="MobiDB-lite"/>
    </source>
</evidence>
<accession>A0A383VEM4</accession>
<reference evidence="4 5" key="1">
    <citation type="submission" date="2016-10" db="EMBL/GenBank/DDBJ databases">
        <authorList>
            <person name="Cai Z."/>
        </authorList>
    </citation>
    <scope>NUCLEOTIDE SEQUENCE [LARGE SCALE GENOMIC DNA]</scope>
</reference>
<feature type="compositionally biased region" description="Polar residues" evidence="2">
    <location>
        <begin position="908"/>
        <end position="924"/>
    </location>
</feature>
<dbReference type="PROSITE" id="PS51257">
    <property type="entry name" value="PROKAR_LIPOPROTEIN"/>
    <property type="match status" value="1"/>
</dbReference>
<dbReference type="SMART" id="SM00634">
    <property type="entry name" value="BID_1"/>
    <property type="match status" value="5"/>
</dbReference>
<organism evidence="4 5">
    <name type="scientific">Tetradesmus obliquus</name>
    <name type="common">Green alga</name>
    <name type="synonym">Acutodesmus obliquus</name>
    <dbReference type="NCBI Taxonomy" id="3088"/>
    <lineage>
        <taxon>Eukaryota</taxon>
        <taxon>Viridiplantae</taxon>
        <taxon>Chlorophyta</taxon>
        <taxon>core chlorophytes</taxon>
        <taxon>Chlorophyceae</taxon>
        <taxon>CS clade</taxon>
        <taxon>Sphaeropleales</taxon>
        <taxon>Scenedesmaceae</taxon>
        <taxon>Tetradesmus</taxon>
    </lineage>
</organism>
<dbReference type="InterPro" id="IPR003344">
    <property type="entry name" value="Big_1_dom"/>
</dbReference>
<dbReference type="Gene3D" id="2.60.40.3440">
    <property type="match status" value="1"/>
</dbReference>
<feature type="compositionally biased region" description="Low complexity" evidence="2">
    <location>
        <begin position="1039"/>
        <end position="1052"/>
    </location>
</feature>
<evidence type="ECO:0000256" key="1">
    <source>
        <dbReference type="ARBA" id="ARBA00010116"/>
    </source>
</evidence>
<dbReference type="Gene3D" id="2.60.40.10">
    <property type="entry name" value="Immunoglobulins"/>
    <property type="match status" value="6"/>
</dbReference>